<dbReference type="AlphaFoldDB" id="A0AAW1VG26"/>
<evidence type="ECO:0000313" key="2">
    <source>
        <dbReference type="Proteomes" id="UP001431783"/>
    </source>
</evidence>
<proteinExistence type="predicted"/>
<name>A0AAW1VG26_9CUCU</name>
<accession>A0AAW1VG26</accession>
<sequence>MKPSTINEPPLRLYKLRKVPGESPSDLVLVRLPLTIKDKYYAQDDGLPWASVLLSVVANTYMEEDEKQVMHTSVVKPKLWLRYGDTVLSQTPSFGTEH</sequence>
<organism evidence="1 2">
    <name type="scientific">Henosepilachna vigintioctopunctata</name>
    <dbReference type="NCBI Taxonomy" id="420089"/>
    <lineage>
        <taxon>Eukaryota</taxon>
        <taxon>Metazoa</taxon>
        <taxon>Ecdysozoa</taxon>
        <taxon>Arthropoda</taxon>
        <taxon>Hexapoda</taxon>
        <taxon>Insecta</taxon>
        <taxon>Pterygota</taxon>
        <taxon>Neoptera</taxon>
        <taxon>Endopterygota</taxon>
        <taxon>Coleoptera</taxon>
        <taxon>Polyphaga</taxon>
        <taxon>Cucujiformia</taxon>
        <taxon>Coccinelloidea</taxon>
        <taxon>Coccinellidae</taxon>
        <taxon>Epilachninae</taxon>
        <taxon>Epilachnini</taxon>
        <taxon>Henosepilachna</taxon>
    </lineage>
</organism>
<keyword evidence="2" id="KW-1185">Reference proteome</keyword>
<gene>
    <name evidence="1" type="ORF">WA026_021930</name>
</gene>
<comment type="caution">
    <text evidence="1">The sequence shown here is derived from an EMBL/GenBank/DDBJ whole genome shotgun (WGS) entry which is preliminary data.</text>
</comment>
<dbReference type="EMBL" id="JARQZJ010000138">
    <property type="protein sequence ID" value="KAK9892738.1"/>
    <property type="molecule type" value="Genomic_DNA"/>
</dbReference>
<dbReference type="Proteomes" id="UP001431783">
    <property type="component" value="Unassembled WGS sequence"/>
</dbReference>
<evidence type="ECO:0000313" key="1">
    <source>
        <dbReference type="EMBL" id="KAK9892738.1"/>
    </source>
</evidence>
<protein>
    <submittedName>
        <fullName evidence="1">Uncharacterized protein</fullName>
    </submittedName>
</protein>
<reference evidence="1 2" key="1">
    <citation type="submission" date="2023-03" db="EMBL/GenBank/DDBJ databases">
        <title>Genome insight into feeding habits of ladybird beetles.</title>
        <authorList>
            <person name="Li H.-S."/>
            <person name="Huang Y.-H."/>
            <person name="Pang H."/>
        </authorList>
    </citation>
    <scope>NUCLEOTIDE SEQUENCE [LARGE SCALE GENOMIC DNA]</scope>
    <source>
        <strain evidence="1">SYSU_2023b</strain>
        <tissue evidence="1">Whole body</tissue>
    </source>
</reference>